<evidence type="ECO:0000313" key="1">
    <source>
        <dbReference type="EMBL" id="KDR95528.1"/>
    </source>
</evidence>
<keyword evidence="2" id="KW-1185">Reference proteome</keyword>
<reference evidence="1 2" key="1">
    <citation type="submission" date="2014-03" db="EMBL/GenBank/DDBJ databases">
        <title>Genome sequence of Clostridium litorale W6, DSM 5388.</title>
        <authorList>
            <person name="Poehlein A."/>
            <person name="Jagirdar A."/>
            <person name="Khonsari B."/>
            <person name="Chibani C.M."/>
            <person name="Gutierrez Gutierrez D.A."/>
            <person name="Davydova E."/>
            <person name="Alghaithi H.S."/>
            <person name="Nair K.P."/>
            <person name="Dhamotharan K."/>
            <person name="Chandran L."/>
            <person name="G W."/>
            <person name="Daniel R."/>
        </authorList>
    </citation>
    <scope>NUCLEOTIDE SEQUENCE [LARGE SCALE GENOMIC DNA]</scope>
    <source>
        <strain evidence="1 2">W6</strain>
    </source>
</reference>
<gene>
    <name evidence="1" type="ORF">CLIT_10c02550</name>
</gene>
<sequence length="31" mass="3493">MKRSNSLAVFKNDVDIMEILKGTSNDMIPPK</sequence>
<dbReference type="EMBL" id="JJMM01000010">
    <property type="protein sequence ID" value="KDR95528.1"/>
    <property type="molecule type" value="Genomic_DNA"/>
</dbReference>
<dbReference type="AlphaFoldDB" id="A0A069RFG4"/>
<organism evidence="1 2">
    <name type="scientific">Peptoclostridium litorale DSM 5388</name>
    <dbReference type="NCBI Taxonomy" id="1121324"/>
    <lineage>
        <taxon>Bacteria</taxon>
        <taxon>Bacillati</taxon>
        <taxon>Bacillota</taxon>
        <taxon>Clostridia</taxon>
        <taxon>Peptostreptococcales</taxon>
        <taxon>Peptoclostridiaceae</taxon>
        <taxon>Peptoclostridium</taxon>
    </lineage>
</organism>
<dbReference type="Proteomes" id="UP000027946">
    <property type="component" value="Unassembled WGS sequence"/>
</dbReference>
<comment type="caution">
    <text evidence="1">The sequence shown here is derived from an EMBL/GenBank/DDBJ whole genome shotgun (WGS) entry which is preliminary data.</text>
</comment>
<accession>A0A069RFG4</accession>
<protein>
    <submittedName>
        <fullName evidence="1">Uncharacterized protein</fullName>
    </submittedName>
</protein>
<proteinExistence type="predicted"/>
<evidence type="ECO:0000313" key="2">
    <source>
        <dbReference type="Proteomes" id="UP000027946"/>
    </source>
</evidence>
<name>A0A069RFG4_PEPLI</name>